<accession>Q07WL8</accession>
<gene>
    <name evidence="2" type="ordered locus">Sfri_3769</name>
</gene>
<dbReference type="Proteomes" id="UP000000684">
    <property type="component" value="Chromosome"/>
</dbReference>
<evidence type="ECO:0000313" key="2">
    <source>
        <dbReference type="EMBL" id="ABI73596.1"/>
    </source>
</evidence>
<dbReference type="EMBL" id="CP000447">
    <property type="protein sequence ID" value="ABI73596.1"/>
    <property type="molecule type" value="Genomic_DNA"/>
</dbReference>
<dbReference type="AlphaFoldDB" id="Q07WL8"/>
<dbReference type="RefSeq" id="WP_011639184.1">
    <property type="nucleotide sequence ID" value="NC_008345.1"/>
</dbReference>
<evidence type="ECO:0000256" key="1">
    <source>
        <dbReference type="SAM" id="Phobius"/>
    </source>
</evidence>
<dbReference type="HOGENOM" id="CLU_1073229_0_0_6"/>
<name>Q07WL8_SHEFN</name>
<keyword evidence="1" id="KW-0472">Membrane</keyword>
<dbReference type="KEGG" id="sfr:Sfri_3769"/>
<keyword evidence="3" id="KW-1185">Reference proteome</keyword>
<reference evidence="2 3" key="1">
    <citation type="submission" date="2006-08" db="EMBL/GenBank/DDBJ databases">
        <title>Complete sequence of Shewanella frigidimarina NCIMB 400.</title>
        <authorList>
            <consortium name="US DOE Joint Genome Institute"/>
            <person name="Copeland A."/>
            <person name="Lucas S."/>
            <person name="Lapidus A."/>
            <person name="Barry K."/>
            <person name="Detter J.C."/>
            <person name="Glavina del Rio T."/>
            <person name="Hammon N."/>
            <person name="Israni S."/>
            <person name="Dalin E."/>
            <person name="Tice H."/>
            <person name="Pitluck S."/>
            <person name="Fredrickson J.K."/>
            <person name="Kolker E."/>
            <person name="McCuel L.A."/>
            <person name="DiChristina T."/>
            <person name="Nealson K.H."/>
            <person name="Newman D."/>
            <person name="Tiedje J.M."/>
            <person name="Zhou J."/>
            <person name="Romine M.F."/>
            <person name="Culley D.E."/>
            <person name="Serres M."/>
            <person name="Chertkov O."/>
            <person name="Brettin T."/>
            <person name="Bruce D."/>
            <person name="Han C."/>
            <person name="Tapia R."/>
            <person name="Gilna P."/>
            <person name="Schmutz J."/>
            <person name="Larimer F."/>
            <person name="Land M."/>
            <person name="Hauser L."/>
            <person name="Kyrpides N."/>
            <person name="Mikhailova N."/>
            <person name="Richardson P."/>
        </authorList>
    </citation>
    <scope>NUCLEOTIDE SEQUENCE [LARGE SCALE GENOMIC DNA]</scope>
    <source>
        <strain evidence="2 3">NCIMB 400</strain>
    </source>
</reference>
<dbReference type="OrthoDB" id="7056610at2"/>
<proteinExistence type="predicted"/>
<keyword evidence="1" id="KW-0812">Transmembrane</keyword>
<keyword evidence="1" id="KW-1133">Transmembrane helix</keyword>
<protein>
    <submittedName>
        <fullName evidence="2">Uncharacterized protein</fullName>
    </submittedName>
</protein>
<organism evidence="2 3">
    <name type="scientific">Shewanella frigidimarina (strain NCIMB 400)</name>
    <dbReference type="NCBI Taxonomy" id="318167"/>
    <lineage>
        <taxon>Bacteria</taxon>
        <taxon>Pseudomonadati</taxon>
        <taxon>Pseudomonadota</taxon>
        <taxon>Gammaproteobacteria</taxon>
        <taxon>Alteromonadales</taxon>
        <taxon>Shewanellaceae</taxon>
        <taxon>Shewanella</taxon>
    </lineage>
</organism>
<dbReference type="GeneID" id="41839124"/>
<evidence type="ECO:0000313" key="3">
    <source>
        <dbReference type="Proteomes" id="UP000000684"/>
    </source>
</evidence>
<dbReference type="STRING" id="318167.Sfri_3769"/>
<sequence precursor="true">MDKSQIAIFISLGSLLISALGFVFAIRQSKINRKLEKIRAYDKVYHDASDLLLYDYKKQLGKLFESEDKYLEKAVNEYASAHWLEQTYGMDFDYPPEAITDREKADFNTKVSVAYRENESKKQGEHFDAFINYQSPVFHLKNNEFDKRFKRLMEHVTENLSYFSPQIHKSWEKMRLLTPESVKNEYIALKRINEYSCEAIEEVIEDPYLQILLSIRHEYRQLNRTANDRFSDFWFELSYLPSRLKSKLKRKFTRNEFDI</sequence>
<feature type="transmembrane region" description="Helical" evidence="1">
    <location>
        <begin position="6"/>
        <end position="26"/>
    </location>
</feature>